<evidence type="ECO:0000256" key="1">
    <source>
        <dbReference type="ARBA" id="ARBA00010923"/>
    </source>
</evidence>
<dbReference type="InterPro" id="IPR000055">
    <property type="entry name" value="Restrct_endonuc_typeI_TRD"/>
</dbReference>
<evidence type="ECO:0000256" key="2">
    <source>
        <dbReference type="ARBA" id="ARBA00022747"/>
    </source>
</evidence>
<keyword evidence="6" id="KW-1185">Reference proteome</keyword>
<dbReference type="InterPro" id="IPR052021">
    <property type="entry name" value="Type-I_RS_S_subunit"/>
</dbReference>
<dbReference type="EMBL" id="CP011391">
    <property type="protein sequence ID" value="AMK55113.1"/>
    <property type="molecule type" value="Genomic_DNA"/>
</dbReference>
<feature type="domain" description="Type I restriction modification DNA specificity" evidence="4">
    <location>
        <begin position="3"/>
        <end position="152"/>
    </location>
</feature>
<dbReference type="GO" id="GO:0003677">
    <property type="term" value="F:DNA binding"/>
    <property type="evidence" value="ECO:0007669"/>
    <property type="project" value="UniProtKB-KW"/>
</dbReference>
<keyword evidence="3" id="KW-0238">DNA-binding</keyword>
<evidence type="ECO:0000259" key="4">
    <source>
        <dbReference type="Pfam" id="PF01420"/>
    </source>
</evidence>
<dbReference type="PATRIC" id="fig|1702221.3.peg.1926"/>
<sequence>MNSVQLKDLCSVKSSTLKAGDVKNMNPGQYPVYGASGLIADIDSFQHENPALAIVKDGAGFGRVYKTPKKSSVVGTMQFILPNEDVDRDYLYYVLNHIDFNKYRSGATIPHIYFKDYSSVQIKKHSLSEQRIIAEKLDGVTGLIDKSYAELEEFDQLVKSRFNELFINKNQNDKESLLKDVASLMSGITKGRRIKGPTITVPYMAVSNVKDGYLDLSTIKTIEASEQEVEKYRLLPNDVLMTEGGDPDKLGRGCVIETPLHNCIHQNHIFRVRLNNRLLTPTYFQFYLQDKKAREYFLRSAKQTTGIASLNMTQLRNLPVIIPPIGQQLVFEEDVQVINKSKLAIQKSIDELETLKKKLMQEYFG</sequence>
<dbReference type="AlphaFoldDB" id="A0A140DWT6"/>
<dbReference type="RefSeq" id="WP_067558379.1">
    <property type="nucleotide sequence ID" value="NZ_CAPZGV010000192.1"/>
</dbReference>
<keyword evidence="2" id="KW-0680">Restriction system</keyword>
<dbReference type="OrthoDB" id="9811611at2"/>
<dbReference type="Gene3D" id="3.90.220.20">
    <property type="entry name" value="DNA methylase specificity domains"/>
    <property type="match status" value="2"/>
</dbReference>
<feature type="domain" description="Type I restriction modification DNA specificity" evidence="4">
    <location>
        <begin position="178"/>
        <end position="328"/>
    </location>
</feature>
<evidence type="ECO:0000256" key="3">
    <source>
        <dbReference type="ARBA" id="ARBA00023125"/>
    </source>
</evidence>
<dbReference type="PANTHER" id="PTHR30408">
    <property type="entry name" value="TYPE-1 RESTRICTION ENZYME ECOKI SPECIFICITY PROTEIN"/>
    <property type="match status" value="1"/>
</dbReference>
<reference evidence="5 6" key="1">
    <citation type="journal article" date="2016" name="Gut Pathog.">
        <title>Whole genome sequencing of "Faecalibaculum rodentium" ALO17, isolated from C57BL/6J laboratory mouse feces.</title>
        <authorList>
            <person name="Lim S."/>
            <person name="Chang D.H."/>
            <person name="Ahn S."/>
            <person name="Kim B.C."/>
        </authorList>
    </citation>
    <scope>NUCLEOTIDE SEQUENCE [LARGE SCALE GENOMIC DNA]</scope>
    <source>
        <strain evidence="5 6">Alo17</strain>
    </source>
</reference>
<dbReference type="InterPro" id="IPR044946">
    <property type="entry name" value="Restrct_endonuc_typeI_TRD_sf"/>
</dbReference>
<evidence type="ECO:0000313" key="5">
    <source>
        <dbReference type="EMBL" id="AMK55113.1"/>
    </source>
</evidence>
<dbReference type="PANTHER" id="PTHR30408:SF12">
    <property type="entry name" value="TYPE I RESTRICTION ENZYME MJAVIII SPECIFICITY SUBUNIT"/>
    <property type="match status" value="1"/>
</dbReference>
<dbReference type="GO" id="GO:0009307">
    <property type="term" value="P:DNA restriction-modification system"/>
    <property type="evidence" value="ECO:0007669"/>
    <property type="project" value="UniProtKB-KW"/>
</dbReference>
<comment type="similarity">
    <text evidence="1">Belongs to the type-I restriction system S methylase family.</text>
</comment>
<dbReference type="KEGG" id="fro:AALO17_19790"/>
<gene>
    <name evidence="5" type="ORF">AALO17_19790</name>
</gene>
<dbReference type="SUPFAM" id="SSF116734">
    <property type="entry name" value="DNA methylase specificity domain"/>
    <property type="match status" value="2"/>
</dbReference>
<name>A0A140DWT6_9FIRM</name>
<dbReference type="REBASE" id="139410">
    <property type="entry name" value="S3.Fro17ORF19800P"/>
</dbReference>
<evidence type="ECO:0000313" key="6">
    <source>
        <dbReference type="Proteomes" id="UP000069771"/>
    </source>
</evidence>
<organism evidence="5 6">
    <name type="scientific">Faecalibaculum rodentium</name>
    <dbReference type="NCBI Taxonomy" id="1702221"/>
    <lineage>
        <taxon>Bacteria</taxon>
        <taxon>Bacillati</taxon>
        <taxon>Bacillota</taxon>
        <taxon>Erysipelotrichia</taxon>
        <taxon>Erysipelotrichales</taxon>
        <taxon>Erysipelotrichaceae</taxon>
        <taxon>Faecalibaculum</taxon>
    </lineage>
</organism>
<dbReference type="GeneID" id="78478583"/>
<proteinExistence type="inferred from homology"/>
<accession>A0A140DWT6</accession>
<protein>
    <recommendedName>
        <fullName evidence="4">Type I restriction modification DNA specificity domain-containing protein</fullName>
    </recommendedName>
</protein>
<dbReference type="Proteomes" id="UP000069771">
    <property type="component" value="Chromosome"/>
</dbReference>
<dbReference type="Pfam" id="PF01420">
    <property type="entry name" value="Methylase_S"/>
    <property type="match status" value="2"/>
</dbReference>
<dbReference type="STRING" id="1702221.AALO17_19790"/>
<dbReference type="CDD" id="cd17253">
    <property type="entry name" value="RMtype1_S_Eco933I-TRD2-CR2_like"/>
    <property type="match status" value="1"/>
</dbReference>